<accession>A0A9D1E2P3</accession>
<dbReference type="Proteomes" id="UP000824200">
    <property type="component" value="Unassembled WGS sequence"/>
</dbReference>
<sequence>MKQITVKVENQQQLAYLLDILRSKGYKNVQRLNKRYSFPVVVVDLDRKQFFGTNTTCMAALASQGKMCVITVEQLLAQRFFPATL</sequence>
<organism evidence="1 2">
    <name type="scientific">Candidatus Fimimonas gallinarum</name>
    <dbReference type="NCBI Taxonomy" id="2840821"/>
    <lineage>
        <taxon>Bacteria</taxon>
        <taxon>Pseudomonadati</taxon>
        <taxon>Myxococcota</taxon>
        <taxon>Myxococcia</taxon>
        <taxon>Myxococcales</taxon>
        <taxon>Cystobacterineae</taxon>
        <taxon>Myxococcaceae</taxon>
        <taxon>Myxococcaceae incertae sedis</taxon>
        <taxon>Candidatus Fimimonas</taxon>
    </lineage>
</organism>
<reference evidence="1" key="1">
    <citation type="submission" date="2020-10" db="EMBL/GenBank/DDBJ databases">
        <authorList>
            <person name="Gilroy R."/>
        </authorList>
    </citation>
    <scope>NUCLEOTIDE SEQUENCE</scope>
    <source>
        <strain evidence="1">CHK121-14286</strain>
    </source>
</reference>
<evidence type="ECO:0000313" key="1">
    <source>
        <dbReference type="EMBL" id="HIR65397.1"/>
    </source>
</evidence>
<protein>
    <submittedName>
        <fullName evidence="1">Uncharacterized protein</fullName>
    </submittedName>
</protein>
<dbReference type="AlphaFoldDB" id="A0A9D1E2P3"/>
<proteinExistence type="predicted"/>
<dbReference type="EMBL" id="DVHL01000007">
    <property type="protein sequence ID" value="HIR65397.1"/>
    <property type="molecule type" value="Genomic_DNA"/>
</dbReference>
<evidence type="ECO:0000313" key="2">
    <source>
        <dbReference type="Proteomes" id="UP000824200"/>
    </source>
</evidence>
<name>A0A9D1E2P3_9BACT</name>
<gene>
    <name evidence="1" type="ORF">IAC95_00685</name>
</gene>
<comment type="caution">
    <text evidence="1">The sequence shown here is derived from an EMBL/GenBank/DDBJ whole genome shotgun (WGS) entry which is preliminary data.</text>
</comment>
<reference evidence="1" key="2">
    <citation type="journal article" date="2021" name="PeerJ">
        <title>Extensive microbial diversity within the chicken gut microbiome revealed by metagenomics and culture.</title>
        <authorList>
            <person name="Gilroy R."/>
            <person name="Ravi A."/>
            <person name="Getino M."/>
            <person name="Pursley I."/>
            <person name="Horton D.L."/>
            <person name="Alikhan N.F."/>
            <person name="Baker D."/>
            <person name="Gharbi K."/>
            <person name="Hall N."/>
            <person name="Watson M."/>
            <person name="Adriaenssens E.M."/>
            <person name="Foster-Nyarko E."/>
            <person name="Jarju S."/>
            <person name="Secka A."/>
            <person name="Antonio M."/>
            <person name="Oren A."/>
            <person name="Chaudhuri R.R."/>
            <person name="La Ragione R."/>
            <person name="Hildebrand F."/>
            <person name="Pallen M.J."/>
        </authorList>
    </citation>
    <scope>NUCLEOTIDE SEQUENCE</scope>
    <source>
        <strain evidence="1">CHK121-14286</strain>
    </source>
</reference>